<accession>A0ABS9Z680</accession>
<comment type="similarity">
    <text evidence="2 7">Belongs to the UPF0056 (MarC) family.</text>
</comment>
<evidence type="ECO:0000256" key="7">
    <source>
        <dbReference type="RuleBase" id="RU362048"/>
    </source>
</evidence>
<keyword evidence="3" id="KW-1003">Cell membrane</keyword>
<feature type="transmembrane region" description="Helical" evidence="7">
    <location>
        <begin position="40"/>
        <end position="59"/>
    </location>
</feature>
<evidence type="ECO:0000256" key="2">
    <source>
        <dbReference type="ARBA" id="ARBA00009784"/>
    </source>
</evidence>
<keyword evidence="4 7" id="KW-0812">Transmembrane</keyword>
<sequence length="213" mass="22607">MFETLKAAFTTLLVTIDPPGVASVFLALTAGMSFQARREVALRAISIAFAVLVLFAFAGRPILNLLGISIAAFQIAGGLLLFHIAVEMVFGREERNKKDFASQAITHDHISNIAAFPLAIPLLAGPGSITATILLAERADNHWSLFFALAAVIASIMAITFLAFLFADWFGRLLGATGRIVLSRMLGVILSALAAQFVIDGVSTVAVLRNPPG</sequence>
<gene>
    <name evidence="8" type="ORF">K2U94_10380</name>
</gene>
<dbReference type="PANTHER" id="PTHR33508:SF1">
    <property type="entry name" value="UPF0056 MEMBRANE PROTEIN YHCE"/>
    <property type="match status" value="1"/>
</dbReference>
<feature type="transmembrane region" description="Helical" evidence="7">
    <location>
        <begin position="65"/>
        <end position="90"/>
    </location>
</feature>
<dbReference type="NCBIfam" id="TIGR00427">
    <property type="entry name" value="NAAT family transporter"/>
    <property type="match status" value="1"/>
</dbReference>
<evidence type="ECO:0000313" key="8">
    <source>
        <dbReference type="EMBL" id="MCI4683169.1"/>
    </source>
</evidence>
<comment type="subcellular location">
    <subcellularLocation>
        <location evidence="1 7">Cell membrane</location>
        <topology evidence="1 7">Multi-pass membrane protein</topology>
    </subcellularLocation>
</comment>
<evidence type="ECO:0000256" key="6">
    <source>
        <dbReference type="ARBA" id="ARBA00023136"/>
    </source>
</evidence>
<evidence type="ECO:0000256" key="4">
    <source>
        <dbReference type="ARBA" id="ARBA00022692"/>
    </source>
</evidence>
<dbReference type="InterPro" id="IPR002771">
    <property type="entry name" value="Multi_antbiot-R_MarC"/>
</dbReference>
<reference evidence="8" key="1">
    <citation type="journal article" date="2022" name="ISME J.">
        <title>Identification of active gaseous-alkane degraders at natural gas seeps.</title>
        <authorList>
            <person name="Farhan Ul Haque M."/>
            <person name="Hernandez M."/>
            <person name="Crombie A.T."/>
            <person name="Murrell J.C."/>
        </authorList>
    </citation>
    <scope>NUCLEOTIDE SEQUENCE</scope>
    <source>
        <strain evidence="8">PC2</strain>
    </source>
</reference>
<feature type="transmembrane region" description="Helical" evidence="7">
    <location>
        <begin position="110"/>
        <end position="136"/>
    </location>
</feature>
<dbReference type="PANTHER" id="PTHR33508">
    <property type="entry name" value="UPF0056 MEMBRANE PROTEIN YHCE"/>
    <property type="match status" value="1"/>
</dbReference>
<evidence type="ECO:0000256" key="3">
    <source>
        <dbReference type="ARBA" id="ARBA00022475"/>
    </source>
</evidence>
<feature type="transmembrane region" description="Helical" evidence="7">
    <location>
        <begin position="188"/>
        <end position="208"/>
    </location>
</feature>
<dbReference type="Proteomes" id="UP001139104">
    <property type="component" value="Unassembled WGS sequence"/>
</dbReference>
<keyword evidence="6 7" id="KW-0472">Membrane</keyword>
<dbReference type="Pfam" id="PF01914">
    <property type="entry name" value="MarC"/>
    <property type="match status" value="1"/>
</dbReference>
<dbReference type="EMBL" id="JAIVFP010000001">
    <property type="protein sequence ID" value="MCI4683169.1"/>
    <property type="molecule type" value="Genomic_DNA"/>
</dbReference>
<keyword evidence="9" id="KW-1185">Reference proteome</keyword>
<dbReference type="RefSeq" id="WP_243067134.1">
    <property type="nucleotide sequence ID" value="NZ_JAIVFK010000019.1"/>
</dbReference>
<feature type="transmembrane region" description="Helical" evidence="7">
    <location>
        <begin position="6"/>
        <end position="28"/>
    </location>
</feature>
<comment type="caution">
    <text evidence="8">The sequence shown here is derived from an EMBL/GenBank/DDBJ whole genome shotgun (WGS) entry which is preliminary data.</text>
</comment>
<protein>
    <recommendedName>
        <fullName evidence="7">UPF0056 membrane protein</fullName>
    </recommendedName>
</protein>
<proteinExistence type="inferred from homology"/>
<keyword evidence="5 7" id="KW-1133">Transmembrane helix</keyword>
<evidence type="ECO:0000313" key="9">
    <source>
        <dbReference type="Proteomes" id="UP001139104"/>
    </source>
</evidence>
<name>A0ABS9Z680_9HYPH</name>
<evidence type="ECO:0000256" key="5">
    <source>
        <dbReference type="ARBA" id="ARBA00022989"/>
    </source>
</evidence>
<organism evidence="8 9">
    <name type="scientific">Candidatus Rhodoblastus alkanivorans</name>
    <dbReference type="NCBI Taxonomy" id="2954117"/>
    <lineage>
        <taxon>Bacteria</taxon>
        <taxon>Pseudomonadati</taxon>
        <taxon>Pseudomonadota</taxon>
        <taxon>Alphaproteobacteria</taxon>
        <taxon>Hyphomicrobiales</taxon>
        <taxon>Rhodoblastaceae</taxon>
        <taxon>Rhodoblastus</taxon>
    </lineage>
</organism>
<feature type="transmembrane region" description="Helical" evidence="7">
    <location>
        <begin position="142"/>
        <end position="167"/>
    </location>
</feature>
<evidence type="ECO:0000256" key="1">
    <source>
        <dbReference type="ARBA" id="ARBA00004651"/>
    </source>
</evidence>